<protein>
    <submittedName>
        <fullName evidence="1">Uncharacterized protein</fullName>
    </submittedName>
</protein>
<organism evidence="1 2">
    <name type="scientific">Mesorhizobium shonense</name>
    <dbReference type="NCBI Taxonomy" id="1209948"/>
    <lineage>
        <taxon>Bacteria</taxon>
        <taxon>Pseudomonadati</taxon>
        <taxon>Pseudomonadota</taxon>
        <taxon>Alphaproteobacteria</taxon>
        <taxon>Hyphomicrobiales</taxon>
        <taxon>Phyllobacteriaceae</taxon>
        <taxon>Mesorhizobium</taxon>
    </lineage>
</organism>
<evidence type="ECO:0000313" key="2">
    <source>
        <dbReference type="Proteomes" id="UP001549036"/>
    </source>
</evidence>
<accession>A0ABV2HVU4</accession>
<reference evidence="1 2" key="1">
    <citation type="submission" date="2024-06" db="EMBL/GenBank/DDBJ databases">
        <title>Genomic Encyclopedia of Type Strains, Phase IV (KMG-IV): sequencing the most valuable type-strain genomes for metagenomic binning, comparative biology and taxonomic classification.</title>
        <authorList>
            <person name="Goeker M."/>
        </authorList>
    </citation>
    <scope>NUCLEOTIDE SEQUENCE [LARGE SCALE GENOMIC DNA]</scope>
    <source>
        <strain evidence="1 2">DSM 29846</strain>
    </source>
</reference>
<dbReference type="RefSeq" id="WP_354416134.1">
    <property type="nucleotide sequence ID" value="NZ_JBEPLM010000007.1"/>
</dbReference>
<comment type="caution">
    <text evidence="1">The sequence shown here is derived from an EMBL/GenBank/DDBJ whole genome shotgun (WGS) entry which is preliminary data.</text>
</comment>
<dbReference type="EMBL" id="JBEPLM010000007">
    <property type="protein sequence ID" value="MET3594691.1"/>
    <property type="molecule type" value="Genomic_DNA"/>
</dbReference>
<proteinExistence type="predicted"/>
<gene>
    <name evidence="1" type="ORF">ABID26_004099</name>
</gene>
<evidence type="ECO:0000313" key="1">
    <source>
        <dbReference type="EMBL" id="MET3594691.1"/>
    </source>
</evidence>
<sequence>MADIMNASNHPTHVARNAWAHPGREDAGGAQACAFRDHQYGRRVEPDRSWTVYHVFTGIPTYVDGAFMIGLSRSEATKSMLSLNLRNSERRKERIAAWSVLVGVPEISGGRS</sequence>
<name>A0ABV2HVU4_9HYPH</name>
<keyword evidence="2" id="KW-1185">Reference proteome</keyword>
<dbReference type="Proteomes" id="UP001549036">
    <property type="component" value="Unassembled WGS sequence"/>
</dbReference>